<organism evidence="3 4">
    <name type="scientific">Saxophila tyrrhenica</name>
    <dbReference type="NCBI Taxonomy" id="1690608"/>
    <lineage>
        <taxon>Eukaryota</taxon>
        <taxon>Fungi</taxon>
        <taxon>Dikarya</taxon>
        <taxon>Ascomycota</taxon>
        <taxon>Pezizomycotina</taxon>
        <taxon>Dothideomycetes</taxon>
        <taxon>Dothideomycetidae</taxon>
        <taxon>Mycosphaerellales</taxon>
        <taxon>Extremaceae</taxon>
        <taxon>Saxophila</taxon>
    </lineage>
</organism>
<dbReference type="InterPro" id="IPR001753">
    <property type="entry name" value="Enoyl-CoA_hydra/iso"/>
</dbReference>
<evidence type="ECO:0000313" key="3">
    <source>
        <dbReference type="EMBL" id="KAK5174212.1"/>
    </source>
</evidence>
<dbReference type="CDD" id="cd06558">
    <property type="entry name" value="crotonase-like"/>
    <property type="match status" value="1"/>
</dbReference>
<keyword evidence="1" id="KW-0843">Virulence</keyword>
<dbReference type="EMBL" id="JAVRRT010000002">
    <property type="protein sequence ID" value="KAK5174212.1"/>
    <property type="molecule type" value="Genomic_DNA"/>
</dbReference>
<dbReference type="Pfam" id="PF00378">
    <property type="entry name" value="ECH_1"/>
    <property type="match status" value="1"/>
</dbReference>
<comment type="caution">
    <text evidence="3">The sequence shown here is derived from an EMBL/GenBank/DDBJ whole genome shotgun (WGS) entry which is preliminary data.</text>
</comment>
<evidence type="ECO:0000256" key="2">
    <source>
        <dbReference type="SAM" id="MobiDB-lite"/>
    </source>
</evidence>
<dbReference type="GO" id="GO:0006635">
    <property type="term" value="P:fatty acid beta-oxidation"/>
    <property type="evidence" value="ECO:0007669"/>
    <property type="project" value="TreeGrafter"/>
</dbReference>
<dbReference type="GO" id="GO:0004165">
    <property type="term" value="F:delta(3)-delta(2)-enoyl-CoA isomerase activity"/>
    <property type="evidence" value="ECO:0007669"/>
    <property type="project" value="TreeGrafter"/>
</dbReference>
<name>A0AAV9PLP4_9PEZI</name>
<evidence type="ECO:0000313" key="4">
    <source>
        <dbReference type="Proteomes" id="UP001337655"/>
    </source>
</evidence>
<dbReference type="PANTHER" id="PTHR11941:SF75">
    <property type="entry name" value="ENOYL-COA HYDRATASE_ISOMERASE FAMILY PROTEIN"/>
    <property type="match status" value="1"/>
</dbReference>
<dbReference type="RefSeq" id="XP_064662881.1">
    <property type="nucleotide sequence ID" value="XM_064798554.1"/>
</dbReference>
<dbReference type="Proteomes" id="UP001337655">
    <property type="component" value="Unassembled WGS sequence"/>
</dbReference>
<feature type="region of interest" description="Disordered" evidence="2">
    <location>
        <begin position="265"/>
        <end position="284"/>
    </location>
</feature>
<evidence type="ECO:0000256" key="1">
    <source>
        <dbReference type="ARBA" id="ARBA00023026"/>
    </source>
</evidence>
<dbReference type="GeneID" id="89922640"/>
<keyword evidence="4" id="KW-1185">Reference proteome</keyword>
<accession>A0AAV9PLP4</accession>
<gene>
    <name evidence="3" type="ORF">LTR77_001292</name>
</gene>
<dbReference type="InterPro" id="IPR029045">
    <property type="entry name" value="ClpP/crotonase-like_dom_sf"/>
</dbReference>
<dbReference type="SUPFAM" id="SSF52096">
    <property type="entry name" value="ClpP/crotonase"/>
    <property type="match status" value="1"/>
</dbReference>
<protein>
    <submittedName>
        <fullName evidence="3">Uncharacterized protein</fullName>
    </submittedName>
</protein>
<dbReference type="PANTHER" id="PTHR11941">
    <property type="entry name" value="ENOYL-COA HYDRATASE-RELATED"/>
    <property type="match status" value="1"/>
</dbReference>
<dbReference type="Gene3D" id="3.90.226.10">
    <property type="entry name" value="2-enoyl-CoA Hydratase, Chain A, domain 1"/>
    <property type="match status" value="1"/>
</dbReference>
<dbReference type="AlphaFoldDB" id="A0AAV9PLP4"/>
<dbReference type="GO" id="GO:0005777">
    <property type="term" value="C:peroxisome"/>
    <property type="evidence" value="ECO:0007669"/>
    <property type="project" value="TreeGrafter"/>
</dbReference>
<proteinExistence type="predicted"/>
<sequence>MPSSSSSGSSPVLFDLPIASTGGSVVVTQPAKKVYLLTFTSGEDNRLTTAFCQALIKALDILQFSPQTYPPGVVVTTSGIAKFYSNGLDLEHAGGTPGFWKESLYALWLRLITYPMPTVALVNGHAFAGGFMVAMMHDYRCMNPHKGYLCLNELELGVPLRPPMLSVFRQKLSAGTVRKMILEAHRFKALEALEEGIVDWLGGLPEALAHIEEFKLVQKSREGMSGLQIYGQLKQEMYRETVDYLENTTEEDVRAQVKSLQWQREKRERQEAVKGWEGGGKSKL</sequence>
<feature type="compositionally biased region" description="Basic and acidic residues" evidence="2">
    <location>
        <begin position="265"/>
        <end position="274"/>
    </location>
</feature>
<reference evidence="3 4" key="1">
    <citation type="submission" date="2023-08" db="EMBL/GenBank/DDBJ databases">
        <title>Black Yeasts Isolated from many extreme environments.</title>
        <authorList>
            <person name="Coleine C."/>
            <person name="Stajich J.E."/>
            <person name="Selbmann L."/>
        </authorList>
    </citation>
    <scope>NUCLEOTIDE SEQUENCE [LARGE SCALE GENOMIC DNA]</scope>
    <source>
        <strain evidence="3 4">CCFEE 5935</strain>
    </source>
</reference>